<feature type="transmembrane region" description="Helical" evidence="2">
    <location>
        <begin position="397"/>
        <end position="416"/>
    </location>
</feature>
<evidence type="ECO:0000313" key="4">
    <source>
        <dbReference type="Proteomes" id="UP000037035"/>
    </source>
</evidence>
<evidence type="ECO:0000256" key="1">
    <source>
        <dbReference type="SAM" id="MobiDB-lite"/>
    </source>
</evidence>
<keyword evidence="2" id="KW-0812">Transmembrane</keyword>
<feature type="region of interest" description="Disordered" evidence="1">
    <location>
        <begin position="141"/>
        <end position="163"/>
    </location>
</feature>
<dbReference type="AlphaFoldDB" id="A0A0L6V1Z1"/>
<proteinExistence type="predicted"/>
<feature type="region of interest" description="Disordered" evidence="1">
    <location>
        <begin position="208"/>
        <end position="227"/>
    </location>
</feature>
<dbReference type="VEuPathDB" id="FungiDB:VP01_285g1"/>
<reference evidence="3 4" key="1">
    <citation type="submission" date="2015-08" db="EMBL/GenBank/DDBJ databases">
        <title>Next Generation Sequencing and Analysis of the Genome of Puccinia sorghi L Schw, the Causal Agent of Maize Common Rust.</title>
        <authorList>
            <person name="Rochi L."/>
            <person name="Burguener G."/>
            <person name="Darino M."/>
            <person name="Turjanski A."/>
            <person name="Kreff E."/>
            <person name="Dieguez M.J."/>
            <person name="Sacco F."/>
        </authorList>
    </citation>
    <scope>NUCLEOTIDE SEQUENCE [LARGE SCALE GENOMIC DNA]</scope>
    <source>
        <strain evidence="3 4">RO10H11247</strain>
    </source>
</reference>
<feature type="transmembrane region" description="Helical" evidence="2">
    <location>
        <begin position="527"/>
        <end position="559"/>
    </location>
</feature>
<evidence type="ECO:0000256" key="2">
    <source>
        <dbReference type="SAM" id="Phobius"/>
    </source>
</evidence>
<evidence type="ECO:0000313" key="3">
    <source>
        <dbReference type="EMBL" id="KNZ54764.1"/>
    </source>
</evidence>
<gene>
    <name evidence="3" type="ORF">VP01_285g1</name>
</gene>
<protein>
    <submittedName>
        <fullName evidence="3">Uncharacterized protein</fullName>
    </submittedName>
</protein>
<dbReference type="EMBL" id="LAVV01007790">
    <property type="protein sequence ID" value="KNZ54764.1"/>
    <property type="molecule type" value="Genomic_DNA"/>
</dbReference>
<accession>A0A0L6V1Z1</accession>
<sequence>MPAEVSSGDDSKKQEGCPDALDSQIMNFGQNPLLFNTPLWESDQKRKLQKQECFCATSHAFLVDQSIDNPPPAGKFSMLRCTMYCCTGVRCRAISIIAPSRTVILFPQQHQSHRTPRVSNFLVLISNQPIRAFVLISNQPTRAVNNPHPSPHPSPSSQPASLMTQTAPNTQVKNLTSQMKLSSVFLTLTIFHCFCEYRRYGISRATPVPKKHHGHRHTSHLRKETNRKEGLPGLLWKRPLPPALNPQALSDDMSIHEEKLQTDFTGASLDFEGSFQSIPENTVIHSLDFFLQFSHSHFFSVFLHFDVSKNLITSKYILASNYQENLASKKKWPQNYFQNVLEEISKIELPKKLGKSLILKKNHFNIQHIKNYLGLIFFIQGNLQYYTCIYDNFHGGLLKFMFGVSFILIFFLGNFLSHRIYSDQEKIISQLIKICGQMDFTPLFSLWQWHFDSSSLSLILQSSFHVVLISFIIKSHNFRFGYLMPPDRVYQKLISSLMVPKILLVKNKHVLKRFSVILYMYHKFHKYFSYFLIIISIYIHEYACIQPLMLFISILSMLYQCHVGSTVCRQILHLIRTLHCSSVGDRMAWRTCMVTRQPAQHDDIQSHHLVVPTRNEPSLACLTRKNGSQLSIKEAPLHLFLSNIISSSQKINIPSFTSVLGGTPVQFISYYCNPLLEEFIITIHHTYCDTGRPFTNSDQCLV</sequence>
<name>A0A0L6V1Z1_9BASI</name>
<keyword evidence="2" id="KW-1133">Transmembrane helix</keyword>
<dbReference type="Proteomes" id="UP000037035">
    <property type="component" value="Unassembled WGS sequence"/>
</dbReference>
<organism evidence="3 4">
    <name type="scientific">Puccinia sorghi</name>
    <dbReference type="NCBI Taxonomy" id="27349"/>
    <lineage>
        <taxon>Eukaryota</taxon>
        <taxon>Fungi</taxon>
        <taxon>Dikarya</taxon>
        <taxon>Basidiomycota</taxon>
        <taxon>Pucciniomycotina</taxon>
        <taxon>Pucciniomycetes</taxon>
        <taxon>Pucciniales</taxon>
        <taxon>Pucciniaceae</taxon>
        <taxon>Puccinia</taxon>
    </lineage>
</organism>
<comment type="caution">
    <text evidence="3">The sequence shown here is derived from an EMBL/GenBank/DDBJ whole genome shotgun (WGS) entry which is preliminary data.</text>
</comment>
<feature type="compositionally biased region" description="Basic residues" evidence="1">
    <location>
        <begin position="209"/>
        <end position="220"/>
    </location>
</feature>
<keyword evidence="4" id="KW-1185">Reference proteome</keyword>
<keyword evidence="2" id="KW-0472">Membrane</keyword>